<keyword evidence="2" id="KW-1185">Reference proteome</keyword>
<accession>A0A6G9AG41</accession>
<protein>
    <recommendedName>
        <fullName evidence="3">Lipocalin-like domain-containing protein</fullName>
    </recommendedName>
</protein>
<evidence type="ECO:0000313" key="2">
    <source>
        <dbReference type="Proteomes" id="UP000501802"/>
    </source>
</evidence>
<dbReference type="EMBL" id="CP050063">
    <property type="protein sequence ID" value="QIP11437.1"/>
    <property type="molecule type" value="Genomic_DNA"/>
</dbReference>
<name>A0A6G9AG41_9BACT</name>
<dbReference type="PROSITE" id="PS51257">
    <property type="entry name" value="PROKAR_LIPOPROTEIN"/>
    <property type="match status" value="1"/>
</dbReference>
<dbReference type="Proteomes" id="UP000501802">
    <property type="component" value="Chromosome"/>
</dbReference>
<sequence length="139" mass="15367">MNRLRFVFSSLVVIALVFSCSEQPVCGCVFPESPLKGDWSLTKITYGLTQKTVTPAEAGYTETISFVNGSYKQSRNGIPVQTSSYTYAFPNGGISDGLIYYQIDTTQQAFRLSENKLFLSERSPKGVVIADGATYEYSR</sequence>
<reference evidence="1 2" key="1">
    <citation type="submission" date="2020-03" db="EMBL/GenBank/DDBJ databases">
        <authorList>
            <person name="Kim M.K."/>
        </authorList>
    </citation>
    <scope>NUCLEOTIDE SEQUENCE [LARGE SCALE GENOMIC DNA]</scope>
    <source>
        <strain evidence="1 2">BT328</strain>
    </source>
</reference>
<dbReference type="RefSeq" id="WP_167204624.1">
    <property type="nucleotide sequence ID" value="NZ_CP050063.1"/>
</dbReference>
<evidence type="ECO:0000313" key="1">
    <source>
        <dbReference type="EMBL" id="QIP11437.1"/>
    </source>
</evidence>
<dbReference type="KEGG" id="spib:G8759_01680"/>
<dbReference type="AlphaFoldDB" id="A0A6G9AG41"/>
<proteinExistence type="predicted"/>
<gene>
    <name evidence="1" type="ORF">G8759_01680</name>
</gene>
<evidence type="ECO:0008006" key="3">
    <source>
        <dbReference type="Google" id="ProtNLM"/>
    </source>
</evidence>
<organism evidence="1 2">
    <name type="scientific">Spirosoma aureum</name>
    <dbReference type="NCBI Taxonomy" id="2692134"/>
    <lineage>
        <taxon>Bacteria</taxon>
        <taxon>Pseudomonadati</taxon>
        <taxon>Bacteroidota</taxon>
        <taxon>Cytophagia</taxon>
        <taxon>Cytophagales</taxon>
        <taxon>Cytophagaceae</taxon>
        <taxon>Spirosoma</taxon>
    </lineage>
</organism>